<dbReference type="AlphaFoldDB" id="A0A8T9QDZ8"/>
<gene>
    <name evidence="1" type="ORF">MUN79_11085</name>
</gene>
<protein>
    <recommendedName>
        <fullName evidence="3">DUF3857 domain-containing protein</fullName>
    </recommendedName>
</protein>
<dbReference type="KEGG" id="hcu:MUN79_11085"/>
<dbReference type="Gene3D" id="3.10.620.30">
    <property type="match status" value="1"/>
</dbReference>
<sequence>MAGTGFGGRGRRAGCAPIRELTPAVLTAPSSFEVQGHAGTLTSWQTLGQWTYDLNAGRDELPAALKSRVAALVQGETDERARIRKVYEFLQANTRYVSIQLGIGGWQTFPAASVAANGYGDCKALTNYCKALLQAANVTAYCALVRADEPDIHTEFPSTQFNHVVLCVPLTKGAKADTVWLECTSQTNAFNYMGSFTGNRHALLLTPTGGKLVRTPRYGVAENRQERRADVYLDAQGNATATIRTLRTGLEQDYSNALLHNLSSAEQKNKVADRLPLPSFTITKFNLAPGVATSVPTMVETLGLSVPNLAPPSGKRVFLTPNLLSRTSSLPVAVGERRADIWLDNAFVHSDTIRIHVPAGMKPESLPAPVKLTTAFGTYSSQVQTLPDGTLQYVRQLRMPQTRFARTEYGAYVEFRRKISAADKNQLVFVKTES</sequence>
<name>A0A8T9QDZ8_9BACT</name>
<evidence type="ECO:0000313" key="1">
    <source>
        <dbReference type="EMBL" id="UOQ74368.1"/>
    </source>
</evidence>
<accession>A0A8T9QDZ8</accession>
<evidence type="ECO:0008006" key="3">
    <source>
        <dbReference type="Google" id="ProtNLM"/>
    </source>
</evidence>
<dbReference type="Proteomes" id="UP000831796">
    <property type="component" value="Chromosome"/>
</dbReference>
<dbReference type="Gene3D" id="2.60.120.1130">
    <property type="match status" value="1"/>
</dbReference>
<reference evidence="1" key="1">
    <citation type="submission" date="2022-04" db="EMBL/GenBank/DDBJ databases">
        <title>Hymenobacter sp. isolated from the air.</title>
        <authorList>
            <person name="Won M."/>
            <person name="Lee C.-M."/>
            <person name="Woen H.-Y."/>
            <person name="Kwon S.-W."/>
        </authorList>
    </citation>
    <scope>NUCLEOTIDE SEQUENCE</scope>
    <source>
        <strain evidence="1">5116S-3</strain>
    </source>
</reference>
<organism evidence="1 2">
    <name type="scientific">Hymenobacter cellulosilyticus</name>
    <dbReference type="NCBI Taxonomy" id="2932248"/>
    <lineage>
        <taxon>Bacteria</taxon>
        <taxon>Pseudomonadati</taxon>
        <taxon>Bacteroidota</taxon>
        <taxon>Cytophagia</taxon>
        <taxon>Cytophagales</taxon>
        <taxon>Hymenobacteraceae</taxon>
        <taxon>Hymenobacter</taxon>
    </lineage>
</organism>
<dbReference type="RefSeq" id="WP_244677708.1">
    <property type="nucleotide sequence ID" value="NZ_CP095046.1"/>
</dbReference>
<evidence type="ECO:0000313" key="2">
    <source>
        <dbReference type="Proteomes" id="UP000831796"/>
    </source>
</evidence>
<dbReference type="EMBL" id="CP095046">
    <property type="protein sequence ID" value="UOQ74368.1"/>
    <property type="molecule type" value="Genomic_DNA"/>
</dbReference>
<keyword evidence="2" id="KW-1185">Reference proteome</keyword>
<proteinExistence type="predicted"/>